<gene>
    <name evidence="2" type="ORF">DUNSADRAFT_8470</name>
</gene>
<dbReference type="Pfam" id="PF13508">
    <property type="entry name" value="Acetyltransf_7"/>
    <property type="match status" value="1"/>
</dbReference>
<dbReference type="CDD" id="cd04301">
    <property type="entry name" value="NAT_SF"/>
    <property type="match status" value="1"/>
</dbReference>
<evidence type="ECO:0000313" key="2">
    <source>
        <dbReference type="EMBL" id="KAF5834743.1"/>
    </source>
</evidence>
<dbReference type="InterPro" id="IPR016181">
    <property type="entry name" value="Acyl_CoA_acyltransferase"/>
</dbReference>
<accession>A0ABQ7GJJ5</accession>
<evidence type="ECO:0000259" key="1">
    <source>
        <dbReference type="PROSITE" id="PS51186"/>
    </source>
</evidence>
<comment type="caution">
    <text evidence="2">The sequence shown here is derived from an EMBL/GenBank/DDBJ whole genome shotgun (WGS) entry which is preliminary data.</text>
</comment>
<reference evidence="2" key="1">
    <citation type="submission" date="2017-08" db="EMBL/GenBank/DDBJ databases">
        <authorList>
            <person name="Polle J.E."/>
            <person name="Barry K."/>
            <person name="Cushman J."/>
            <person name="Schmutz J."/>
            <person name="Tran D."/>
            <person name="Hathwaick L.T."/>
            <person name="Yim W.C."/>
            <person name="Jenkins J."/>
            <person name="Mckie-Krisberg Z.M."/>
            <person name="Prochnik S."/>
            <person name="Lindquist E."/>
            <person name="Dockter R.B."/>
            <person name="Adam C."/>
            <person name="Molina H."/>
            <person name="Bunkerborg J."/>
            <person name="Jin E."/>
            <person name="Buchheim M."/>
            <person name="Magnuson J."/>
        </authorList>
    </citation>
    <scope>NUCLEOTIDE SEQUENCE</scope>
    <source>
        <strain evidence="2">CCAP 19/18</strain>
    </source>
</reference>
<dbReference type="Proteomes" id="UP000815325">
    <property type="component" value="Unassembled WGS sequence"/>
</dbReference>
<dbReference type="EMBL" id="MU069740">
    <property type="protein sequence ID" value="KAF5834743.1"/>
    <property type="molecule type" value="Genomic_DNA"/>
</dbReference>
<sequence>MVILNRKHTLHGAPMPCMSRLPHPRIRAKPVFTPQTHGTRRVCASSPTQQPLIASTPEGVHMRQATQEDMPFIRKAILREWMNPLGHEPSRFCVAASKGGDGREEIIGFGQMELKSQGAQGPGRQWELRSLIVERQHRKKGVGTALVETLKSRCSQGDAAYLVTLAVTQDFYKRLGFHVVAKPPAWLAPEAALGQVVSRLAGYTDGLVVMCWER</sequence>
<keyword evidence="3" id="KW-1185">Reference proteome</keyword>
<feature type="domain" description="N-acetyltransferase" evidence="1">
    <location>
        <begin position="60"/>
        <end position="202"/>
    </location>
</feature>
<dbReference type="PROSITE" id="PS51186">
    <property type="entry name" value="GNAT"/>
    <property type="match status" value="1"/>
</dbReference>
<evidence type="ECO:0000313" key="3">
    <source>
        <dbReference type="Proteomes" id="UP000815325"/>
    </source>
</evidence>
<dbReference type="InterPro" id="IPR000182">
    <property type="entry name" value="GNAT_dom"/>
</dbReference>
<dbReference type="Gene3D" id="3.40.630.30">
    <property type="match status" value="1"/>
</dbReference>
<proteinExistence type="predicted"/>
<organism evidence="2 3">
    <name type="scientific">Dunaliella salina</name>
    <name type="common">Green alga</name>
    <name type="synonym">Protococcus salinus</name>
    <dbReference type="NCBI Taxonomy" id="3046"/>
    <lineage>
        <taxon>Eukaryota</taxon>
        <taxon>Viridiplantae</taxon>
        <taxon>Chlorophyta</taxon>
        <taxon>core chlorophytes</taxon>
        <taxon>Chlorophyceae</taxon>
        <taxon>CS clade</taxon>
        <taxon>Chlamydomonadales</taxon>
        <taxon>Dunaliellaceae</taxon>
        <taxon>Dunaliella</taxon>
    </lineage>
</organism>
<name>A0ABQ7GJJ5_DUNSA</name>
<dbReference type="SUPFAM" id="SSF55729">
    <property type="entry name" value="Acyl-CoA N-acyltransferases (Nat)"/>
    <property type="match status" value="1"/>
</dbReference>
<protein>
    <recommendedName>
        <fullName evidence="1">N-acetyltransferase domain-containing protein</fullName>
    </recommendedName>
</protein>